<dbReference type="EMBL" id="CP003379">
    <property type="protein sequence ID" value="AFL87551.1"/>
    <property type="molecule type" value="Genomic_DNA"/>
</dbReference>
<evidence type="ECO:0000256" key="5">
    <source>
        <dbReference type="PIRNR" id="PIRNR000441"/>
    </source>
</evidence>
<dbReference type="GO" id="GO:0005737">
    <property type="term" value="C:cytoplasm"/>
    <property type="evidence" value="ECO:0007669"/>
    <property type="project" value="InterPro"/>
</dbReference>
<comment type="catalytic activity">
    <reaction evidence="5">
        <text>L-serine + acetyl-CoA = O-acetyl-L-serine + CoA</text>
        <dbReference type="Rhea" id="RHEA:24560"/>
        <dbReference type="ChEBI" id="CHEBI:33384"/>
        <dbReference type="ChEBI" id="CHEBI:57287"/>
        <dbReference type="ChEBI" id="CHEBI:57288"/>
        <dbReference type="ChEBI" id="CHEBI:58340"/>
        <dbReference type="EC" id="2.3.1.30"/>
    </reaction>
</comment>
<dbReference type="SUPFAM" id="SSF51161">
    <property type="entry name" value="Trimeric LpxA-like enzymes"/>
    <property type="match status" value="1"/>
</dbReference>
<dbReference type="PANTHER" id="PTHR42811">
    <property type="entry name" value="SERINE ACETYLTRANSFERASE"/>
    <property type="match status" value="1"/>
</dbReference>
<dbReference type="GO" id="GO:0006535">
    <property type="term" value="P:cysteine biosynthetic process from serine"/>
    <property type="evidence" value="ECO:0007669"/>
    <property type="project" value="InterPro"/>
</dbReference>
<dbReference type="InterPro" id="IPR011004">
    <property type="entry name" value="Trimer_LpxA-like_sf"/>
</dbReference>
<organism evidence="6 7">
    <name type="scientific">Terriglobus roseus (strain DSM 18391 / NRRL B-41598 / KBS 63)</name>
    <dbReference type="NCBI Taxonomy" id="926566"/>
    <lineage>
        <taxon>Bacteria</taxon>
        <taxon>Pseudomonadati</taxon>
        <taxon>Acidobacteriota</taxon>
        <taxon>Terriglobia</taxon>
        <taxon>Terriglobales</taxon>
        <taxon>Acidobacteriaceae</taxon>
        <taxon>Terriglobus</taxon>
    </lineage>
</organism>
<dbReference type="GO" id="GO:0009001">
    <property type="term" value="F:serine O-acetyltransferase activity"/>
    <property type="evidence" value="ECO:0007669"/>
    <property type="project" value="UniProtKB-EC"/>
</dbReference>
<evidence type="ECO:0000256" key="3">
    <source>
        <dbReference type="ARBA" id="ARBA00022737"/>
    </source>
</evidence>
<accession>I3ZE83</accession>
<keyword evidence="2 5" id="KW-0808">Transferase</keyword>
<dbReference type="Proteomes" id="UP000006056">
    <property type="component" value="Chromosome"/>
</dbReference>
<evidence type="ECO:0000256" key="2">
    <source>
        <dbReference type="ARBA" id="ARBA00022679"/>
    </source>
</evidence>
<dbReference type="PIRSF" id="PIRSF000441">
    <property type="entry name" value="CysE"/>
    <property type="match status" value="1"/>
</dbReference>
<evidence type="ECO:0000256" key="4">
    <source>
        <dbReference type="ARBA" id="ARBA00023315"/>
    </source>
</evidence>
<reference evidence="6 7" key="1">
    <citation type="submission" date="2012-06" db="EMBL/GenBank/DDBJ databases">
        <title>Complete genome of Terriglobus roseus DSM 18391.</title>
        <authorList>
            <consortium name="US DOE Joint Genome Institute (JGI-PGF)"/>
            <person name="Lucas S."/>
            <person name="Copeland A."/>
            <person name="Lapidus A."/>
            <person name="Glavina del Rio T."/>
            <person name="Dalin E."/>
            <person name="Tice H."/>
            <person name="Bruce D."/>
            <person name="Goodwin L."/>
            <person name="Pitluck S."/>
            <person name="Peters L."/>
            <person name="Mikhailova N."/>
            <person name="Munk A.C.C."/>
            <person name="Kyrpides N."/>
            <person name="Mavromatis K."/>
            <person name="Ivanova N."/>
            <person name="Brettin T."/>
            <person name="Detter J.C."/>
            <person name="Han C."/>
            <person name="Larimer F."/>
            <person name="Land M."/>
            <person name="Hauser L."/>
            <person name="Markowitz V."/>
            <person name="Cheng J.-F."/>
            <person name="Hugenholtz P."/>
            <person name="Woyke T."/>
            <person name="Wu D."/>
            <person name="Brambilla E."/>
            <person name="Klenk H.-P."/>
            <person name="Eisen J.A."/>
        </authorList>
    </citation>
    <scope>NUCLEOTIDE SEQUENCE [LARGE SCALE GENOMIC DNA]</scope>
    <source>
        <strain evidence="7">DSM 18391 / NRRL B-41598 / KBS 63</strain>
    </source>
</reference>
<keyword evidence="7" id="KW-1185">Reference proteome</keyword>
<dbReference type="InterPro" id="IPR001451">
    <property type="entry name" value="Hexapep"/>
</dbReference>
<gene>
    <name evidence="6" type="ordered locus">Terro_1241</name>
</gene>
<dbReference type="InterPro" id="IPR018357">
    <property type="entry name" value="Hexapep_transf_CS"/>
</dbReference>
<keyword evidence="3" id="KW-0677">Repeat</keyword>
<dbReference type="HOGENOM" id="CLU_051638_10_2_0"/>
<dbReference type="EC" id="2.3.1.30" evidence="5"/>
<sequence length="189" mass="20724">MFEFRADLQRYRSYGDAEWRILINPAVWCVFWYRFGRWIYSPRRVGFIRYPGKMVHLIGSVILDALLQMRLNVRTKIGPGLLIAHSGGITLHPDVVIGSHCDLAHHVTIGARGAGQSGVPRLGDGVYVGTNAVIIGPIMVGDGARIAANSLVNRDVPAGATVMGVPARIVKRRDDVTFAQREDLAHEAG</sequence>
<keyword evidence="4 5" id="KW-0012">Acyltransferase</keyword>
<dbReference type="AlphaFoldDB" id="I3ZE83"/>
<dbReference type="InterPro" id="IPR045304">
    <property type="entry name" value="LbH_SAT"/>
</dbReference>
<dbReference type="STRING" id="926566.Terro_1241"/>
<protein>
    <recommendedName>
        <fullName evidence="5">Serine acetyltransferase</fullName>
        <ecNumber evidence="5">2.3.1.30</ecNumber>
    </recommendedName>
</protein>
<dbReference type="Gene3D" id="2.160.10.10">
    <property type="entry name" value="Hexapeptide repeat proteins"/>
    <property type="match status" value="1"/>
</dbReference>
<evidence type="ECO:0000313" key="6">
    <source>
        <dbReference type="EMBL" id="AFL87551.1"/>
    </source>
</evidence>
<proteinExistence type="inferred from homology"/>
<dbReference type="CDD" id="cd03354">
    <property type="entry name" value="LbH_SAT"/>
    <property type="match status" value="1"/>
</dbReference>
<dbReference type="Pfam" id="PF00132">
    <property type="entry name" value="Hexapep"/>
    <property type="match status" value="1"/>
</dbReference>
<dbReference type="eggNOG" id="COG1045">
    <property type="taxonomic scope" value="Bacteria"/>
</dbReference>
<comment type="similarity">
    <text evidence="1 5">Belongs to the transferase hexapeptide repeat family.</text>
</comment>
<dbReference type="InterPro" id="IPR005881">
    <property type="entry name" value="Ser_O-AcTrfase"/>
</dbReference>
<name>I3ZE83_TERRK</name>
<evidence type="ECO:0000313" key="7">
    <source>
        <dbReference type="Proteomes" id="UP000006056"/>
    </source>
</evidence>
<dbReference type="PROSITE" id="PS00101">
    <property type="entry name" value="HEXAPEP_TRANSFERASES"/>
    <property type="match status" value="1"/>
</dbReference>
<dbReference type="KEGG" id="trs:Terro_1241"/>
<evidence type="ECO:0000256" key="1">
    <source>
        <dbReference type="ARBA" id="ARBA00007274"/>
    </source>
</evidence>